<evidence type="ECO:0000313" key="4">
    <source>
        <dbReference type="EMBL" id="QEH33067.1"/>
    </source>
</evidence>
<feature type="repeat" description="ANK" evidence="3">
    <location>
        <begin position="73"/>
        <end position="105"/>
    </location>
</feature>
<evidence type="ECO:0000256" key="3">
    <source>
        <dbReference type="PROSITE-ProRule" id="PRU00023"/>
    </source>
</evidence>
<dbReference type="KEGG" id="agv:OJF2_15630"/>
<dbReference type="OrthoDB" id="282480at2"/>
<accession>A0A5B9VYJ6</accession>
<dbReference type="Pfam" id="PF12796">
    <property type="entry name" value="Ank_2"/>
    <property type="match status" value="1"/>
</dbReference>
<gene>
    <name evidence="4" type="ORF">OJF2_15630</name>
</gene>
<dbReference type="InterPro" id="IPR050745">
    <property type="entry name" value="Multifunctional_regulatory"/>
</dbReference>
<dbReference type="Gene3D" id="1.25.40.20">
    <property type="entry name" value="Ankyrin repeat-containing domain"/>
    <property type="match status" value="1"/>
</dbReference>
<keyword evidence="2 3" id="KW-0040">ANK repeat</keyword>
<evidence type="ECO:0000313" key="5">
    <source>
        <dbReference type="Proteomes" id="UP000324233"/>
    </source>
</evidence>
<protein>
    <submittedName>
        <fullName evidence="4">Ankyrin repeat protein</fullName>
    </submittedName>
</protein>
<dbReference type="InterPro" id="IPR002110">
    <property type="entry name" value="Ankyrin_rpt"/>
</dbReference>
<dbReference type="EMBL" id="CP042997">
    <property type="protein sequence ID" value="QEH33067.1"/>
    <property type="molecule type" value="Genomic_DNA"/>
</dbReference>
<dbReference type="SMART" id="SM00248">
    <property type="entry name" value="ANK"/>
    <property type="match status" value="3"/>
</dbReference>
<dbReference type="PROSITE" id="PS50297">
    <property type="entry name" value="ANK_REP_REGION"/>
    <property type="match status" value="1"/>
</dbReference>
<organism evidence="4 5">
    <name type="scientific">Aquisphaera giovannonii</name>
    <dbReference type="NCBI Taxonomy" id="406548"/>
    <lineage>
        <taxon>Bacteria</taxon>
        <taxon>Pseudomonadati</taxon>
        <taxon>Planctomycetota</taxon>
        <taxon>Planctomycetia</taxon>
        <taxon>Isosphaerales</taxon>
        <taxon>Isosphaeraceae</taxon>
        <taxon>Aquisphaera</taxon>
    </lineage>
</organism>
<evidence type="ECO:0000256" key="1">
    <source>
        <dbReference type="ARBA" id="ARBA00022737"/>
    </source>
</evidence>
<sequence>MSHVHPLQRAIFDGDCERIDALLAGRDPNVTTEDSDKWNLLHLALVGVSRPPRPEVVRHLIELGVDVNARDRRQWTPLHFAARTKNPAVVKLLIDAGADVNAMNDEGITPLHESLAEYPVNLKLTEIFLAAGAKTDILRKYVDVVVSPVKRELLDLLAKHESRGLLDEAERVSSPPRQDDQG</sequence>
<dbReference type="RefSeq" id="WP_148592688.1">
    <property type="nucleotide sequence ID" value="NZ_CP042997.1"/>
</dbReference>
<keyword evidence="5" id="KW-1185">Reference proteome</keyword>
<dbReference type="SUPFAM" id="SSF48403">
    <property type="entry name" value="Ankyrin repeat"/>
    <property type="match status" value="1"/>
</dbReference>
<dbReference type="PANTHER" id="PTHR24189">
    <property type="entry name" value="MYOTROPHIN"/>
    <property type="match status" value="1"/>
</dbReference>
<feature type="repeat" description="ANK" evidence="3">
    <location>
        <begin position="36"/>
        <end position="72"/>
    </location>
</feature>
<evidence type="ECO:0000256" key="2">
    <source>
        <dbReference type="ARBA" id="ARBA00023043"/>
    </source>
</evidence>
<reference evidence="4 5" key="1">
    <citation type="submission" date="2019-08" db="EMBL/GenBank/DDBJ databases">
        <title>Deep-cultivation of Planctomycetes and their phenomic and genomic characterization uncovers novel biology.</title>
        <authorList>
            <person name="Wiegand S."/>
            <person name="Jogler M."/>
            <person name="Boedeker C."/>
            <person name="Pinto D."/>
            <person name="Vollmers J."/>
            <person name="Rivas-Marin E."/>
            <person name="Kohn T."/>
            <person name="Peeters S.H."/>
            <person name="Heuer A."/>
            <person name="Rast P."/>
            <person name="Oberbeckmann S."/>
            <person name="Bunk B."/>
            <person name="Jeske O."/>
            <person name="Meyerdierks A."/>
            <person name="Storesund J.E."/>
            <person name="Kallscheuer N."/>
            <person name="Luecker S."/>
            <person name="Lage O.M."/>
            <person name="Pohl T."/>
            <person name="Merkel B.J."/>
            <person name="Hornburger P."/>
            <person name="Mueller R.-W."/>
            <person name="Bruemmer F."/>
            <person name="Labrenz M."/>
            <person name="Spormann A.M."/>
            <person name="Op den Camp H."/>
            <person name="Overmann J."/>
            <person name="Amann R."/>
            <person name="Jetten M.S.M."/>
            <person name="Mascher T."/>
            <person name="Medema M.H."/>
            <person name="Devos D.P."/>
            <person name="Kaster A.-K."/>
            <person name="Ovreas L."/>
            <person name="Rohde M."/>
            <person name="Galperin M.Y."/>
            <person name="Jogler C."/>
        </authorList>
    </citation>
    <scope>NUCLEOTIDE SEQUENCE [LARGE SCALE GENOMIC DNA]</scope>
    <source>
        <strain evidence="4 5">OJF2</strain>
    </source>
</reference>
<dbReference type="AlphaFoldDB" id="A0A5B9VYJ6"/>
<keyword evidence="1" id="KW-0677">Repeat</keyword>
<dbReference type="Proteomes" id="UP000324233">
    <property type="component" value="Chromosome"/>
</dbReference>
<proteinExistence type="predicted"/>
<dbReference type="PROSITE" id="PS50088">
    <property type="entry name" value="ANK_REPEAT"/>
    <property type="match status" value="2"/>
</dbReference>
<dbReference type="InterPro" id="IPR036770">
    <property type="entry name" value="Ankyrin_rpt-contain_sf"/>
</dbReference>
<name>A0A5B9VYJ6_9BACT</name>
<dbReference type="PANTHER" id="PTHR24189:SF50">
    <property type="entry name" value="ANKYRIN REPEAT AND SOCS BOX PROTEIN 2"/>
    <property type="match status" value="1"/>
</dbReference>